<dbReference type="InterPro" id="IPR006195">
    <property type="entry name" value="aa-tRNA-synth_II"/>
</dbReference>
<dbReference type="GO" id="GO:0005524">
    <property type="term" value="F:ATP binding"/>
    <property type="evidence" value="ECO:0007669"/>
    <property type="project" value="UniProtKB-KW"/>
</dbReference>
<evidence type="ECO:0000259" key="5">
    <source>
        <dbReference type="PROSITE" id="PS50862"/>
    </source>
</evidence>
<dbReference type="PANTHER" id="PTHR42918:SF6">
    <property type="entry name" value="ELONGATION FACTOR P--(R)-BETA-LYSINE LIGASE"/>
    <property type="match status" value="1"/>
</dbReference>
<dbReference type="NCBIfam" id="NF006828">
    <property type="entry name" value="PRK09350.1"/>
    <property type="match status" value="1"/>
</dbReference>
<dbReference type="AlphaFoldDB" id="T0YF68"/>
<keyword evidence="4" id="KW-0067">ATP-binding</keyword>
<evidence type="ECO:0000256" key="1">
    <source>
        <dbReference type="ARBA" id="ARBA00011738"/>
    </source>
</evidence>
<dbReference type="PRINTS" id="PR00982">
    <property type="entry name" value="TRNASYNTHLYS"/>
</dbReference>
<dbReference type="Gene3D" id="3.30.930.10">
    <property type="entry name" value="Bira Bifunctional Protein, Domain 2"/>
    <property type="match status" value="1"/>
</dbReference>
<comment type="subunit">
    <text evidence="1">Homodimer.</text>
</comment>
<feature type="domain" description="Aminoacyl-transfer RNA synthetases class-II family profile" evidence="5">
    <location>
        <begin position="1"/>
        <end position="291"/>
    </location>
</feature>
<dbReference type="GO" id="GO:0005829">
    <property type="term" value="C:cytosol"/>
    <property type="evidence" value="ECO:0007669"/>
    <property type="project" value="TreeGrafter"/>
</dbReference>
<dbReference type="GO" id="GO:0006430">
    <property type="term" value="P:lysyl-tRNA aminoacylation"/>
    <property type="evidence" value="ECO:0007669"/>
    <property type="project" value="InterPro"/>
</dbReference>
<feature type="non-terminal residue" evidence="6">
    <location>
        <position position="1"/>
    </location>
</feature>
<keyword evidence="6" id="KW-0030">Aminoacyl-tRNA synthetase</keyword>
<organism evidence="6">
    <name type="scientific">mine drainage metagenome</name>
    <dbReference type="NCBI Taxonomy" id="410659"/>
    <lineage>
        <taxon>unclassified sequences</taxon>
        <taxon>metagenomes</taxon>
        <taxon>ecological metagenomes</taxon>
    </lineage>
</organism>
<gene>
    <name evidence="6" type="ORF">B1A_19763</name>
</gene>
<dbReference type="GO" id="GO:0000049">
    <property type="term" value="F:tRNA binding"/>
    <property type="evidence" value="ECO:0007669"/>
    <property type="project" value="TreeGrafter"/>
</dbReference>
<dbReference type="InterPro" id="IPR018149">
    <property type="entry name" value="Lys-tRNA-synth_II_C"/>
</dbReference>
<evidence type="ECO:0000256" key="3">
    <source>
        <dbReference type="ARBA" id="ARBA00022741"/>
    </source>
</evidence>
<name>T0YF68_9ZZZZ</name>
<dbReference type="PROSITE" id="PS50862">
    <property type="entry name" value="AA_TRNA_LIGASE_II"/>
    <property type="match status" value="1"/>
</dbReference>
<evidence type="ECO:0000313" key="6">
    <source>
        <dbReference type="EMBL" id="EQD31773.1"/>
    </source>
</evidence>
<reference evidence="6" key="1">
    <citation type="submission" date="2013-08" db="EMBL/GenBank/DDBJ databases">
        <authorList>
            <person name="Mendez C."/>
            <person name="Richter M."/>
            <person name="Ferrer M."/>
            <person name="Sanchez J."/>
        </authorList>
    </citation>
    <scope>NUCLEOTIDE SEQUENCE</scope>
</reference>
<dbReference type="GO" id="GO:0004824">
    <property type="term" value="F:lysine-tRNA ligase activity"/>
    <property type="evidence" value="ECO:0007669"/>
    <property type="project" value="InterPro"/>
</dbReference>
<sequence>DFFAARGVLEVDTPLVVNAPVSDVHLHSARVTFANDARPFYLHTSPEYAMKRLLAGGSGDIYQICHVVRALERGRLHNPEFTLVEWYRLGWTLDELIGEVDALVRALLGPRAEVRPLQRLSYRDAFLEHAGLDPFAAADAQLASAARAAGFAGPAGGRDELLELLMSTRVGPRLGKSALTFVHGYPATQAALARLDPADPRTALRFELYCEGVELANGFHELADAPEQRARFTRDLAARRQLGLGSAALDERLLAALDSGLPDCCGVALGFDRTVMLAVGAAGIDSVLPFPIERA</sequence>
<accession>T0YF68</accession>
<dbReference type="InterPro" id="IPR004364">
    <property type="entry name" value="Aa-tRNA-synt_II"/>
</dbReference>
<dbReference type="NCBIfam" id="TIGR00462">
    <property type="entry name" value="genX"/>
    <property type="match status" value="1"/>
</dbReference>
<dbReference type="EMBL" id="AUZX01014589">
    <property type="protein sequence ID" value="EQD31773.1"/>
    <property type="molecule type" value="Genomic_DNA"/>
</dbReference>
<reference evidence="6" key="2">
    <citation type="journal article" date="2014" name="ISME J.">
        <title>Microbial stratification in low pH oxic and suboxic macroscopic growths along an acid mine drainage.</title>
        <authorList>
            <person name="Mendez-Garcia C."/>
            <person name="Mesa V."/>
            <person name="Sprenger R.R."/>
            <person name="Richter M."/>
            <person name="Diez M.S."/>
            <person name="Solano J."/>
            <person name="Bargiela R."/>
            <person name="Golyshina O.V."/>
            <person name="Manteca A."/>
            <person name="Ramos J.L."/>
            <person name="Gallego J.R."/>
            <person name="Llorente I."/>
            <person name="Martins Dos Santos V.A."/>
            <person name="Jensen O.N."/>
            <person name="Pelaez A.I."/>
            <person name="Sanchez J."/>
            <person name="Ferrer M."/>
        </authorList>
    </citation>
    <scope>NUCLEOTIDE SEQUENCE</scope>
</reference>
<dbReference type="Pfam" id="PF00152">
    <property type="entry name" value="tRNA-synt_2"/>
    <property type="match status" value="1"/>
</dbReference>
<dbReference type="SUPFAM" id="SSF55681">
    <property type="entry name" value="Class II aaRS and biotin synthetases"/>
    <property type="match status" value="1"/>
</dbReference>
<keyword evidence="3" id="KW-0547">Nucleotide-binding</keyword>
<proteinExistence type="predicted"/>
<comment type="caution">
    <text evidence="6">The sequence shown here is derived from an EMBL/GenBank/DDBJ whole genome shotgun (WGS) entry which is preliminary data.</text>
</comment>
<evidence type="ECO:0000256" key="4">
    <source>
        <dbReference type="ARBA" id="ARBA00022840"/>
    </source>
</evidence>
<dbReference type="InterPro" id="IPR045864">
    <property type="entry name" value="aa-tRNA-synth_II/BPL/LPL"/>
</dbReference>
<dbReference type="PANTHER" id="PTHR42918">
    <property type="entry name" value="LYSYL-TRNA SYNTHETASE"/>
    <property type="match status" value="1"/>
</dbReference>
<keyword evidence="2" id="KW-0436">Ligase</keyword>
<protein>
    <submittedName>
        <fullName evidence="6">Lysyl-tRNA synthetase-related protein</fullName>
    </submittedName>
</protein>
<evidence type="ECO:0000256" key="2">
    <source>
        <dbReference type="ARBA" id="ARBA00022598"/>
    </source>
</evidence>
<dbReference type="InterPro" id="IPR004525">
    <property type="entry name" value="EpmA"/>
</dbReference>
<dbReference type="FunFam" id="3.30.930.10:FF:000017">
    <property type="entry name" value="Elongation factor P--(R)-beta-lysine ligase"/>
    <property type="match status" value="1"/>
</dbReference>